<proteinExistence type="predicted"/>
<keyword evidence="1" id="KW-0808">Transferase</keyword>
<evidence type="ECO:0000256" key="4">
    <source>
        <dbReference type="SAM" id="Phobius"/>
    </source>
</evidence>
<evidence type="ECO:0000256" key="1">
    <source>
        <dbReference type="ARBA" id="ARBA00022679"/>
    </source>
</evidence>
<feature type="transmembrane region" description="Helical" evidence="4">
    <location>
        <begin position="337"/>
        <end position="358"/>
    </location>
</feature>
<feature type="transmembrane region" description="Helical" evidence="4">
    <location>
        <begin position="12"/>
        <end position="31"/>
    </location>
</feature>
<dbReference type="EMBL" id="AHFG01000032">
    <property type="protein sequence ID" value="EJR71175.1"/>
    <property type="molecule type" value="Genomic_DNA"/>
</dbReference>
<dbReference type="SUPFAM" id="SSF50156">
    <property type="entry name" value="PDZ domain-like"/>
    <property type="match status" value="1"/>
</dbReference>
<protein>
    <recommendedName>
        <fullName evidence="5">Histidine kinase/HSP90-like ATPase domain-containing protein</fullName>
    </recommendedName>
</protein>
<dbReference type="InterPro" id="IPR036890">
    <property type="entry name" value="HATPase_C_sf"/>
</dbReference>
<sequence>MIRVFKYEYQLIVTLLSLSLFSYFAIEIMLYPRVGIEIEHQENNLVINNIVKNSWAAEQDLAVGDIIEKIDGILPDDNSNISLYGATERVKKITMKKGGTIEEYKVEYNPYDKQLVYHLFLPTVFYLTCFFVATYILIRAPYLNAGTKDLIYFLHCLGMSYISIMAGLRKDSIAYIVVAISLTYSVVFFIKFMDMFTKNLKIRFITKTKLIYINIIAFILVCLTIFIYLKYNDLSTSYIILLSSVLFLLTVYVLFRFYFKSRKSYYFKFIRVIIMSTIISAMPFIFLFLIPNLINYKEIISVETTAIFFLLVPICIFYMIIEGKIFDYNFVIHRVQYYALLSICLTGFIVILGILIFHNTSDNILDVIRFAGILFVSLMLSCFIKDYLDFKLRKKLYHSQKNYQFSLHRFLHQAKNEYKFSNLIVSIKREINDVLRIEEICCIEVSKGDNSLQIIGDGYVSEDVLKQLNGYQLETYTVGSIIQLEDHFVFVLSISAKTMIILLCKSNNRRGLNIQEIGWLETLCSYADLLLECSYQVEELVNQLQTINEPKQPPIWLSKLLFNLSEKERINLASDIHDGVLQDQIRLSRKLEEYHKDIPDVDMKKIINEVYEDVLDHIYVIRETCNNLRPPFLYELGLKKVLLDLFKQVNLKATFFFYYEIQDNIILPNVEYEQAIYRIIQELLNNALKHSKASKVTIRLYEQNGYLNLIYDDDGIGMGIDLDELNHSYSSLGLSGIVARIHSLGGEMSIDSKVNNGLEGVAKLINIQK</sequence>
<dbReference type="CDD" id="cd16917">
    <property type="entry name" value="HATPase_UhpB-NarQ-NarX-like"/>
    <property type="match status" value="1"/>
</dbReference>
<dbReference type="Pfam" id="PF02518">
    <property type="entry name" value="HATPase_c"/>
    <property type="match status" value="1"/>
</dbReference>
<keyword evidence="4" id="KW-1133">Transmembrane helix</keyword>
<feature type="transmembrane region" description="Helical" evidence="4">
    <location>
        <begin position="237"/>
        <end position="257"/>
    </location>
</feature>
<organism evidence="6 7">
    <name type="scientific">Bacillus cereus VD154</name>
    <dbReference type="NCBI Taxonomy" id="1053238"/>
    <lineage>
        <taxon>Bacteria</taxon>
        <taxon>Bacillati</taxon>
        <taxon>Bacillota</taxon>
        <taxon>Bacilli</taxon>
        <taxon>Bacillales</taxon>
        <taxon>Bacillaceae</taxon>
        <taxon>Bacillus</taxon>
        <taxon>Bacillus cereus group</taxon>
    </lineage>
</organism>
<feature type="transmembrane region" description="Helical" evidence="4">
    <location>
        <begin position="306"/>
        <end position="325"/>
    </location>
</feature>
<dbReference type="Proteomes" id="UP000006967">
    <property type="component" value="Unassembled WGS sequence"/>
</dbReference>
<dbReference type="InterPro" id="IPR003594">
    <property type="entry name" value="HATPase_dom"/>
</dbReference>
<evidence type="ECO:0000259" key="5">
    <source>
        <dbReference type="Pfam" id="PF02518"/>
    </source>
</evidence>
<dbReference type="AlphaFoldDB" id="A0A9W5KWF0"/>
<dbReference type="PANTHER" id="PTHR24421">
    <property type="entry name" value="NITRATE/NITRITE SENSOR PROTEIN NARX-RELATED"/>
    <property type="match status" value="1"/>
</dbReference>
<accession>A0A9W5KWF0</accession>
<feature type="domain" description="Histidine kinase/HSP90-like ATPase" evidence="5">
    <location>
        <begin position="673"/>
        <end position="757"/>
    </location>
</feature>
<gene>
    <name evidence="6" type="ORF">IK5_03082</name>
</gene>
<evidence type="ECO:0000313" key="7">
    <source>
        <dbReference type="Proteomes" id="UP000006967"/>
    </source>
</evidence>
<evidence type="ECO:0000313" key="6">
    <source>
        <dbReference type="EMBL" id="EJR71175.1"/>
    </source>
</evidence>
<keyword evidence="3" id="KW-0902">Two-component regulatory system</keyword>
<feature type="transmembrane region" description="Helical" evidence="4">
    <location>
        <begin position="211"/>
        <end position="231"/>
    </location>
</feature>
<dbReference type="SUPFAM" id="SSF55874">
    <property type="entry name" value="ATPase domain of HSP90 chaperone/DNA topoisomerase II/histidine kinase"/>
    <property type="match status" value="1"/>
</dbReference>
<reference evidence="6 7" key="1">
    <citation type="submission" date="2012-04" db="EMBL/GenBank/DDBJ databases">
        <title>The Genome Sequence of Bacillus cereus VD154.</title>
        <authorList>
            <consortium name="The Broad Institute Genome Sequencing Platform"/>
            <consortium name="The Broad Institute Genome Sequencing Center for Infectious Disease"/>
            <person name="Feldgarden M."/>
            <person name="Van der Auwera G.A."/>
            <person name="Mahillon J."/>
            <person name="Duprez V."/>
            <person name="Timmery S."/>
            <person name="Mattelet C."/>
            <person name="Dierick K."/>
            <person name="Sun M."/>
            <person name="Yu Z."/>
            <person name="Zhu L."/>
            <person name="Hu X."/>
            <person name="Shank E.B."/>
            <person name="Swiecicka I."/>
            <person name="Hansen B.M."/>
            <person name="Andrup L."/>
            <person name="Young S.K."/>
            <person name="Zeng Q."/>
            <person name="Gargeya S."/>
            <person name="Fitzgerald M."/>
            <person name="Haas B."/>
            <person name="Abouelleil A."/>
            <person name="Alvarado L."/>
            <person name="Arachchi H.M."/>
            <person name="Berlin A."/>
            <person name="Chapman S.B."/>
            <person name="Goldberg J."/>
            <person name="Griggs A."/>
            <person name="Gujja S."/>
            <person name="Hansen M."/>
            <person name="Howarth C."/>
            <person name="Imamovic A."/>
            <person name="Larimer J."/>
            <person name="McCowen C."/>
            <person name="Montmayeur A."/>
            <person name="Murphy C."/>
            <person name="Neiman D."/>
            <person name="Pearson M."/>
            <person name="Priest M."/>
            <person name="Roberts A."/>
            <person name="Saif S."/>
            <person name="Shea T."/>
            <person name="Sisk P."/>
            <person name="Sykes S."/>
            <person name="Wortman J."/>
            <person name="Nusbaum C."/>
            <person name="Birren B."/>
        </authorList>
    </citation>
    <scope>NUCLEOTIDE SEQUENCE [LARGE SCALE GENOMIC DNA]</scope>
    <source>
        <strain evidence="6 7">VD154</strain>
    </source>
</reference>
<comment type="caution">
    <text evidence="6">The sequence shown here is derived from an EMBL/GenBank/DDBJ whole genome shotgun (WGS) entry which is preliminary data.</text>
</comment>
<feature type="transmembrane region" description="Helical" evidence="4">
    <location>
        <begin position="173"/>
        <end position="190"/>
    </location>
</feature>
<name>A0A9W5KWF0_BACCE</name>
<keyword evidence="4" id="KW-0472">Membrane</keyword>
<dbReference type="RefSeq" id="WP_000621689.1">
    <property type="nucleotide sequence ID" value="NZ_JH791881.1"/>
</dbReference>
<evidence type="ECO:0000256" key="2">
    <source>
        <dbReference type="ARBA" id="ARBA00022777"/>
    </source>
</evidence>
<dbReference type="Gene3D" id="3.30.565.10">
    <property type="entry name" value="Histidine kinase-like ATPase, C-terminal domain"/>
    <property type="match status" value="1"/>
</dbReference>
<dbReference type="PANTHER" id="PTHR24421:SF60">
    <property type="entry name" value="SENSOR HISTIDINE KINASE COMP"/>
    <property type="match status" value="1"/>
</dbReference>
<dbReference type="InterPro" id="IPR036034">
    <property type="entry name" value="PDZ_sf"/>
</dbReference>
<feature type="transmembrane region" description="Helical" evidence="4">
    <location>
        <begin position="150"/>
        <end position="167"/>
    </location>
</feature>
<keyword evidence="2" id="KW-0418">Kinase</keyword>
<keyword evidence="4" id="KW-0812">Transmembrane</keyword>
<evidence type="ECO:0000256" key="3">
    <source>
        <dbReference type="ARBA" id="ARBA00023012"/>
    </source>
</evidence>
<feature type="transmembrane region" description="Helical" evidence="4">
    <location>
        <begin position="115"/>
        <end position="138"/>
    </location>
</feature>
<feature type="transmembrane region" description="Helical" evidence="4">
    <location>
        <begin position="370"/>
        <end position="388"/>
    </location>
</feature>
<feature type="transmembrane region" description="Helical" evidence="4">
    <location>
        <begin position="269"/>
        <end position="294"/>
    </location>
</feature>
<dbReference type="GO" id="GO:0000160">
    <property type="term" value="P:phosphorelay signal transduction system"/>
    <property type="evidence" value="ECO:0007669"/>
    <property type="project" value="UniProtKB-KW"/>
</dbReference>
<dbReference type="InterPro" id="IPR050482">
    <property type="entry name" value="Sensor_HK_TwoCompSys"/>
</dbReference>
<dbReference type="GO" id="GO:0016301">
    <property type="term" value="F:kinase activity"/>
    <property type="evidence" value="ECO:0007669"/>
    <property type="project" value="UniProtKB-KW"/>
</dbReference>